<evidence type="ECO:0000313" key="4">
    <source>
        <dbReference type="EMBL" id="PCH36900.1"/>
    </source>
</evidence>
<dbReference type="InterPro" id="IPR000873">
    <property type="entry name" value="AMP-dep_synth/lig_dom"/>
</dbReference>
<feature type="domain" description="AMP-binding enzyme C-terminal" evidence="3">
    <location>
        <begin position="466"/>
        <end position="553"/>
    </location>
</feature>
<dbReference type="InterPro" id="IPR025110">
    <property type="entry name" value="AMP-bd_C"/>
</dbReference>
<dbReference type="OrthoDB" id="6509636at2759"/>
<dbReference type="Proteomes" id="UP000218811">
    <property type="component" value="Unassembled WGS sequence"/>
</dbReference>
<keyword evidence="5" id="KW-1185">Reference proteome</keyword>
<dbReference type="Gene3D" id="3.30.300.30">
    <property type="match status" value="1"/>
</dbReference>
<evidence type="ECO:0000313" key="5">
    <source>
        <dbReference type="Proteomes" id="UP000218811"/>
    </source>
</evidence>
<dbReference type="InterPro" id="IPR045851">
    <property type="entry name" value="AMP-bd_C_sf"/>
</dbReference>
<dbReference type="InterPro" id="IPR020845">
    <property type="entry name" value="AMP-binding_CS"/>
</dbReference>
<gene>
    <name evidence="4" type="ORF">WOLCODRAFT_127840</name>
</gene>
<proteinExistence type="predicted"/>
<evidence type="ECO:0000256" key="1">
    <source>
        <dbReference type="SAM" id="Phobius"/>
    </source>
</evidence>
<keyword evidence="1" id="KW-0472">Membrane</keyword>
<dbReference type="EMBL" id="KB467898">
    <property type="protein sequence ID" value="PCH36900.1"/>
    <property type="molecule type" value="Genomic_DNA"/>
</dbReference>
<dbReference type="PROSITE" id="PS00455">
    <property type="entry name" value="AMP_BINDING"/>
    <property type="match status" value="1"/>
</dbReference>
<evidence type="ECO:0000259" key="3">
    <source>
        <dbReference type="Pfam" id="PF13193"/>
    </source>
</evidence>
<organism evidence="4 5">
    <name type="scientific">Wolfiporia cocos (strain MD-104)</name>
    <name type="common">Brown rot fungus</name>
    <dbReference type="NCBI Taxonomy" id="742152"/>
    <lineage>
        <taxon>Eukaryota</taxon>
        <taxon>Fungi</taxon>
        <taxon>Dikarya</taxon>
        <taxon>Basidiomycota</taxon>
        <taxon>Agaricomycotina</taxon>
        <taxon>Agaricomycetes</taxon>
        <taxon>Polyporales</taxon>
        <taxon>Phaeolaceae</taxon>
        <taxon>Wolfiporia</taxon>
    </lineage>
</organism>
<dbReference type="GO" id="GO:0016405">
    <property type="term" value="F:CoA-ligase activity"/>
    <property type="evidence" value="ECO:0007669"/>
    <property type="project" value="TreeGrafter"/>
</dbReference>
<dbReference type="PANTHER" id="PTHR24096:SF422">
    <property type="entry name" value="BCDNA.GH02901"/>
    <property type="match status" value="1"/>
</dbReference>
<dbReference type="CDD" id="cd05911">
    <property type="entry name" value="Firefly_Luc_like"/>
    <property type="match status" value="1"/>
</dbReference>
<feature type="domain" description="AMP-dependent synthetase/ligase" evidence="2">
    <location>
        <begin position="44"/>
        <end position="416"/>
    </location>
</feature>
<dbReference type="OMA" id="WTFRHRI"/>
<keyword evidence="1" id="KW-0812">Transmembrane</keyword>
<feature type="transmembrane region" description="Helical" evidence="1">
    <location>
        <begin position="256"/>
        <end position="278"/>
    </location>
</feature>
<evidence type="ECO:0000259" key="2">
    <source>
        <dbReference type="Pfam" id="PF00501"/>
    </source>
</evidence>
<dbReference type="Gene3D" id="3.40.50.12780">
    <property type="entry name" value="N-terminal domain of ligase-like"/>
    <property type="match status" value="1"/>
</dbReference>
<reference evidence="4 5" key="1">
    <citation type="journal article" date="2012" name="Science">
        <title>The Paleozoic origin of enzymatic lignin decomposition reconstructed from 31 fungal genomes.</title>
        <authorList>
            <person name="Floudas D."/>
            <person name="Binder M."/>
            <person name="Riley R."/>
            <person name="Barry K."/>
            <person name="Blanchette R.A."/>
            <person name="Henrissat B."/>
            <person name="Martinez A.T."/>
            <person name="Otillar R."/>
            <person name="Spatafora J.W."/>
            <person name="Yadav J.S."/>
            <person name="Aerts A."/>
            <person name="Benoit I."/>
            <person name="Boyd A."/>
            <person name="Carlson A."/>
            <person name="Copeland A."/>
            <person name="Coutinho P.M."/>
            <person name="de Vries R.P."/>
            <person name="Ferreira P."/>
            <person name="Findley K."/>
            <person name="Foster B."/>
            <person name="Gaskell J."/>
            <person name="Glotzer D."/>
            <person name="Gorecki P."/>
            <person name="Heitman J."/>
            <person name="Hesse C."/>
            <person name="Hori C."/>
            <person name="Igarashi K."/>
            <person name="Jurgens J.A."/>
            <person name="Kallen N."/>
            <person name="Kersten P."/>
            <person name="Kohler A."/>
            <person name="Kuees U."/>
            <person name="Kumar T.K.A."/>
            <person name="Kuo A."/>
            <person name="LaButti K."/>
            <person name="Larrondo L.F."/>
            <person name="Lindquist E."/>
            <person name="Ling A."/>
            <person name="Lombard V."/>
            <person name="Lucas S."/>
            <person name="Lundell T."/>
            <person name="Martin R."/>
            <person name="McLaughlin D.J."/>
            <person name="Morgenstern I."/>
            <person name="Morin E."/>
            <person name="Murat C."/>
            <person name="Nagy L.G."/>
            <person name="Nolan M."/>
            <person name="Ohm R.A."/>
            <person name="Patyshakuliyeva A."/>
            <person name="Rokas A."/>
            <person name="Ruiz-Duenas F.J."/>
            <person name="Sabat G."/>
            <person name="Salamov A."/>
            <person name="Samejima M."/>
            <person name="Schmutz J."/>
            <person name="Slot J.C."/>
            <person name="St John F."/>
            <person name="Stenlid J."/>
            <person name="Sun H."/>
            <person name="Sun S."/>
            <person name="Syed K."/>
            <person name="Tsang A."/>
            <person name="Wiebenga A."/>
            <person name="Young D."/>
            <person name="Pisabarro A."/>
            <person name="Eastwood D.C."/>
            <person name="Martin F."/>
            <person name="Cullen D."/>
            <person name="Grigoriev I.V."/>
            <person name="Hibbett D.S."/>
        </authorList>
    </citation>
    <scope>NUCLEOTIDE SEQUENCE [LARGE SCALE GENOMIC DNA]</scope>
    <source>
        <strain evidence="4 5">MD-104</strain>
    </source>
</reference>
<dbReference type="Pfam" id="PF13193">
    <property type="entry name" value="AMP-binding_C"/>
    <property type="match status" value="1"/>
</dbReference>
<dbReference type="AlphaFoldDB" id="A0A2H3J3S7"/>
<dbReference type="PANTHER" id="PTHR24096">
    <property type="entry name" value="LONG-CHAIN-FATTY-ACID--COA LIGASE"/>
    <property type="match status" value="1"/>
</dbReference>
<name>A0A2H3J3S7_WOLCO</name>
<keyword evidence="1" id="KW-1133">Transmembrane helix</keyword>
<dbReference type="InterPro" id="IPR042099">
    <property type="entry name" value="ANL_N_sf"/>
</dbReference>
<sequence>MTEIHAPGGPLPYIPDDVTVVQFMLDYTHESRPTAPAAQLNPCMIEDATGRRVTFAEVKARTTALANALSSRLGIKEDDVVCICSPNHVDYPVTVWATHRLGAVVTAANPAYTVGELEHQLTTTCTKLLIVHPWNYATASAAASNANIPHDHIILLDEVGEAVYPQQTVQRLVEDGLSCPPSFVERSLRPGEADKKLAFLSLSSGTTGRPKAVCIPHRAVVAGIIQLAHLANQQRMRWEERKLRAGDIWLAQMPFFHIYGLVVIMHFALFYSVTIVVVPKFHLTDMLASIQRHRINLLPVVPPMVVLLCKNPAISQFDLSSLRVVVCGAAPLSAELVRQLSSILPTVHIGQGYGMTEAVGSLAFLQMEQKIGTPGSAGRLLPGIIARVVRPDGSLAKLGQPGHLIVKGPCMALGYLNDEQATEETFVDGWLYTGDEVMVNEQAEVFILDRIKELLKVRGYQVAPAELEGHLLVHPDVADVCVVGVPDDYNGEVPLAFVVPQADALNRMKNDPAEADRVKAALVKHVADAKVQYKWLTGGVHFIDAIPKNPSGKLLRRTLRDRAKELQEQGPSVSIRAKL</sequence>
<dbReference type="STRING" id="742152.A0A2H3J3S7"/>
<dbReference type="SUPFAM" id="SSF56801">
    <property type="entry name" value="Acetyl-CoA synthetase-like"/>
    <property type="match status" value="1"/>
</dbReference>
<protein>
    <submittedName>
        <fullName evidence="4">Amp dependent CoA ligase</fullName>
    </submittedName>
</protein>
<keyword evidence="4" id="KW-0436">Ligase</keyword>
<accession>A0A2H3J3S7</accession>
<dbReference type="Pfam" id="PF00501">
    <property type="entry name" value="AMP-binding"/>
    <property type="match status" value="1"/>
</dbReference>